<keyword evidence="4" id="KW-0408">Iron</keyword>
<organism evidence="6 7">
    <name type="scientific">Geoalkalibacter halelectricus</name>
    <dbReference type="NCBI Taxonomy" id="2847045"/>
    <lineage>
        <taxon>Bacteria</taxon>
        <taxon>Pseudomonadati</taxon>
        <taxon>Thermodesulfobacteriota</taxon>
        <taxon>Desulfuromonadia</taxon>
        <taxon>Desulfuromonadales</taxon>
        <taxon>Geoalkalibacteraceae</taxon>
        <taxon>Geoalkalibacter</taxon>
    </lineage>
</organism>
<dbReference type="PANTHER" id="PTHR43075">
    <property type="entry name" value="FORMATE LYASE ACTIVATING ENZYME, PUTATIVE (AFU_ORTHOLOGUE AFUA_2G15630)-RELATED"/>
    <property type="match status" value="1"/>
</dbReference>
<keyword evidence="2" id="KW-0949">S-adenosyl-L-methionine</keyword>
<keyword evidence="5" id="KW-0411">Iron-sulfur</keyword>
<evidence type="ECO:0000256" key="4">
    <source>
        <dbReference type="ARBA" id="ARBA00023004"/>
    </source>
</evidence>
<dbReference type="Gene3D" id="3.20.20.70">
    <property type="entry name" value="Aldolase class I"/>
    <property type="match status" value="1"/>
</dbReference>
<evidence type="ECO:0000256" key="2">
    <source>
        <dbReference type="ARBA" id="ARBA00022691"/>
    </source>
</evidence>
<dbReference type="EMBL" id="CP092109">
    <property type="protein sequence ID" value="UWZ80400.1"/>
    <property type="molecule type" value="Genomic_DNA"/>
</dbReference>
<dbReference type="CDD" id="cd01335">
    <property type="entry name" value="Radical_SAM"/>
    <property type="match status" value="1"/>
</dbReference>
<comment type="cofactor">
    <cofactor evidence="1">
        <name>[4Fe-4S] cluster</name>
        <dbReference type="ChEBI" id="CHEBI:49883"/>
    </cofactor>
</comment>
<dbReference type="InterPro" id="IPR016431">
    <property type="entry name" value="Pyrv-formate_lyase-activ_prd"/>
</dbReference>
<dbReference type="SFLD" id="SFLDS00029">
    <property type="entry name" value="Radical_SAM"/>
    <property type="match status" value="1"/>
</dbReference>
<dbReference type="PIRSF" id="PIRSF004869">
    <property type="entry name" value="PflX_prd"/>
    <property type="match status" value="1"/>
</dbReference>
<dbReference type="Proteomes" id="UP001060414">
    <property type="component" value="Chromosome"/>
</dbReference>
<evidence type="ECO:0000256" key="5">
    <source>
        <dbReference type="ARBA" id="ARBA00023014"/>
    </source>
</evidence>
<proteinExistence type="predicted"/>
<dbReference type="InterPro" id="IPR013785">
    <property type="entry name" value="Aldolase_TIM"/>
</dbReference>
<keyword evidence="7" id="KW-1185">Reference proteome</keyword>
<evidence type="ECO:0000256" key="1">
    <source>
        <dbReference type="ARBA" id="ARBA00001966"/>
    </source>
</evidence>
<accession>A0ABY5ZMP1</accession>
<protein>
    <submittedName>
        <fullName evidence="6">Radical SAM protein</fullName>
    </submittedName>
</protein>
<evidence type="ECO:0000256" key="3">
    <source>
        <dbReference type="ARBA" id="ARBA00022723"/>
    </source>
</evidence>
<dbReference type="SFLD" id="SFLDG01099">
    <property type="entry name" value="Uncharacterised_Radical_SAM_Su"/>
    <property type="match status" value="1"/>
</dbReference>
<keyword evidence="3" id="KW-0479">Metal-binding</keyword>
<dbReference type="SUPFAM" id="SSF102114">
    <property type="entry name" value="Radical SAM enzymes"/>
    <property type="match status" value="1"/>
</dbReference>
<name>A0ABY5ZMP1_9BACT</name>
<reference evidence="6" key="1">
    <citation type="journal article" date="2022" name="Environ. Microbiol.">
        <title>Geoalkalibacter halelectricus SAP #1 sp. nov. possessing extracellular electron transfer and mineral#reducing capabilities from a haloalkaline environment.</title>
        <authorList>
            <person name="Yadav S."/>
            <person name="Singh R."/>
            <person name="Sundharam S.S."/>
            <person name="Chaudhary S."/>
            <person name="Krishnamurthi S."/>
            <person name="Patil S.A."/>
        </authorList>
    </citation>
    <scope>NUCLEOTIDE SEQUENCE</scope>
    <source>
        <strain evidence="6">SAP-1</strain>
    </source>
</reference>
<evidence type="ECO:0000313" key="6">
    <source>
        <dbReference type="EMBL" id="UWZ80400.1"/>
    </source>
</evidence>
<gene>
    <name evidence="6" type="ORF">L9S41_03095</name>
</gene>
<dbReference type="InterPro" id="IPR007197">
    <property type="entry name" value="rSAM"/>
</dbReference>
<dbReference type="RefSeq" id="WP_260748757.1">
    <property type="nucleotide sequence ID" value="NZ_CP092109.1"/>
</dbReference>
<evidence type="ECO:0000313" key="7">
    <source>
        <dbReference type="Proteomes" id="UP001060414"/>
    </source>
</evidence>
<dbReference type="InterPro" id="IPR040085">
    <property type="entry name" value="MJ0674-like"/>
</dbReference>
<sequence>MGATPREFAPTYLDLLRSGALAERVRQARQMLGQCTLCPRRCRVNRLQGEQGACKSGALARICSYGPHPGEERPLSGWNGSGTIFFAYCNLHCVFCQNWEISQKGEGHEVTAEALAAIMLGLQDRGCHNINLVTPSHVVAPILEAVNLAAAQGLRLPLVYNSGGYDCLESLHLLDGVIDIYLPDMKFADSATARPFVKVSDYAEVNRAAVKEMHRQVGDLMLSEAGIARRGLLVRHLVLPDSLAGTDRILAFLARDISPRTYINLMDQYRPCFLAADYPPLDCRVSRAEMRAAILTAGKLGLHHLDQG</sequence>
<dbReference type="InterPro" id="IPR058240">
    <property type="entry name" value="rSAM_sf"/>
</dbReference>
<dbReference type="PANTHER" id="PTHR43075:SF1">
    <property type="entry name" value="FORMATE LYASE ACTIVATING ENZYME, PUTATIVE (AFU_ORTHOLOGUE AFUA_2G15630)-RELATED"/>
    <property type="match status" value="1"/>
</dbReference>